<name>A0A164V537_9CRUS</name>
<evidence type="ECO:0000313" key="2">
    <source>
        <dbReference type="Proteomes" id="UP000076858"/>
    </source>
</evidence>
<accession>A0A164V537</accession>
<dbReference type="AlphaFoldDB" id="A0A164V537"/>
<dbReference type="EMBL" id="LRGB01001415">
    <property type="protein sequence ID" value="KZS11977.1"/>
    <property type="molecule type" value="Genomic_DNA"/>
</dbReference>
<evidence type="ECO:0000313" key="1">
    <source>
        <dbReference type="EMBL" id="KZS11977.1"/>
    </source>
</evidence>
<sequence length="71" mass="8545">MFRIHISPPTINYHRLYNDHLLQKESFWQKMTLNVISIVGFSSLSISRSKKRKMAERRKVDMFVRVSSYIQ</sequence>
<organism evidence="1 2">
    <name type="scientific">Daphnia magna</name>
    <dbReference type="NCBI Taxonomy" id="35525"/>
    <lineage>
        <taxon>Eukaryota</taxon>
        <taxon>Metazoa</taxon>
        <taxon>Ecdysozoa</taxon>
        <taxon>Arthropoda</taxon>
        <taxon>Crustacea</taxon>
        <taxon>Branchiopoda</taxon>
        <taxon>Diplostraca</taxon>
        <taxon>Cladocera</taxon>
        <taxon>Anomopoda</taxon>
        <taxon>Daphniidae</taxon>
        <taxon>Daphnia</taxon>
    </lineage>
</organism>
<reference evidence="1 2" key="1">
    <citation type="submission" date="2016-03" db="EMBL/GenBank/DDBJ databases">
        <title>EvidentialGene: Evidence-directed Construction of Genes on Genomes.</title>
        <authorList>
            <person name="Gilbert D.G."/>
            <person name="Choi J.-H."/>
            <person name="Mockaitis K."/>
            <person name="Colbourne J."/>
            <person name="Pfrender M."/>
        </authorList>
    </citation>
    <scope>NUCLEOTIDE SEQUENCE [LARGE SCALE GENOMIC DNA]</scope>
    <source>
        <strain evidence="1 2">Xinb3</strain>
        <tissue evidence="1">Complete organism</tissue>
    </source>
</reference>
<gene>
    <name evidence="1" type="ORF">APZ42_023199</name>
</gene>
<proteinExistence type="predicted"/>
<keyword evidence="2" id="KW-1185">Reference proteome</keyword>
<comment type="caution">
    <text evidence="1">The sequence shown here is derived from an EMBL/GenBank/DDBJ whole genome shotgun (WGS) entry which is preliminary data.</text>
</comment>
<dbReference type="Proteomes" id="UP000076858">
    <property type="component" value="Unassembled WGS sequence"/>
</dbReference>
<protein>
    <submittedName>
        <fullName evidence="1">Uncharacterized protein</fullName>
    </submittedName>
</protein>